<dbReference type="CDD" id="cd13565">
    <property type="entry name" value="PBP2_PstS"/>
    <property type="match status" value="1"/>
</dbReference>
<protein>
    <recommendedName>
        <fullName evidence="4 7">Phosphate-binding protein PstS</fullName>
    </recommendedName>
</protein>
<dbReference type="Gene3D" id="3.40.190.10">
    <property type="entry name" value="Periplasmic binding protein-like II"/>
    <property type="match status" value="2"/>
</dbReference>
<feature type="signal peptide" evidence="8">
    <location>
        <begin position="1"/>
        <end position="25"/>
    </location>
</feature>
<dbReference type="PANTHER" id="PTHR42996">
    <property type="entry name" value="PHOSPHATE-BINDING PROTEIN PSTS"/>
    <property type="match status" value="1"/>
</dbReference>
<dbReference type="EMBL" id="CP001801">
    <property type="protein sequence ID" value="ACX96620.1"/>
    <property type="molecule type" value="Genomic_DNA"/>
</dbReference>
<dbReference type="GO" id="GO:0043190">
    <property type="term" value="C:ATP-binding cassette (ABC) transporter complex"/>
    <property type="evidence" value="ECO:0007669"/>
    <property type="project" value="InterPro"/>
</dbReference>
<dbReference type="Pfam" id="PF12849">
    <property type="entry name" value="PBP_like_2"/>
    <property type="match status" value="1"/>
</dbReference>
<evidence type="ECO:0000313" key="11">
    <source>
        <dbReference type="Proteomes" id="UP000009102"/>
    </source>
</evidence>
<proteinExistence type="inferred from homology"/>
<dbReference type="GO" id="GO:0042301">
    <property type="term" value="F:phosphate ion binding"/>
    <property type="evidence" value="ECO:0007669"/>
    <property type="project" value="InterPro"/>
</dbReference>
<dbReference type="RefSeq" id="WP_012824653.1">
    <property type="nucleotide sequence ID" value="NC_013422.1"/>
</dbReference>
<dbReference type="HOGENOM" id="CLU_034528_1_0_6"/>
<evidence type="ECO:0000256" key="8">
    <source>
        <dbReference type="SAM" id="SignalP"/>
    </source>
</evidence>
<comment type="similarity">
    <text evidence="2 7">Belongs to the PstS family.</text>
</comment>
<evidence type="ECO:0000256" key="1">
    <source>
        <dbReference type="ARBA" id="ARBA00002841"/>
    </source>
</evidence>
<dbReference type="InterPro" id="IPR050962">
    <property type="entry name" value="Phosphate-bind_PstS"/>
</dbReference>
<evidence type="ECO:0000256" key="4">
    <source>
        <dbReference type="ARBA" id="ARBA00021889"/>
    </source>
</evidence>
<evidence type="ECO:0000256" key="6">
    <source>
        <dbReference type="ARBA" id="ARBA00022592"/>
    </source>
</evidence>
<comment type="subunit">
    <text evidence="3 7">The complex is composed of two ATP-binding proteins (PstB), two transmembrane proteins (PstC and PstA) and a solute-binding protein (PstS).</text>
</comment>
<feature type="domain" description="PBP" evidence="9">
    <location>
        <begin position="23"/>
        <end position="310"/>
    </location>
</feature>
<evidence type="ECO:0000256" key="2">
    <source>
        <dbReference type="ARBA" id="ARBA00008725"/>
    </source>
</evidence>
<keyword evidence="6 7" id="KW-0592">Phosphate transport</keyword>
<reference evidence="10 11" key="1">
    <citation type="submission" date="2009-10" db="EMBL/GenBank/DDBJ databases">
        <title>Complete sequence of Halothiobacillus neapolitanus c2.</title>
        <authorList>
            <consortium name="US DOE Joint Genome Institute"/>
            <person name="Lucas S."/>
            <person name="Copeland A."/>
            <person name="Lapidus A."/>
            <person name="Glavina del Rio T."/>
            <person name="Tice H."/>
            <person name="Bruce D."/>
            <person name="Goodwin L."/>
            <person name="Pitluck S."/>
            <person name="Davenport K."/>
            <person name="Brettin T."/>
            <person name="Detter J.C."/>
            <person name="Han C."/>
            <person name="Tapia R."/>
            <person name="Larimer F."/>
            <person name="Land M."/>
            <person name="Hauser L."/>
            <person name="Kyrpides N."/>
            <person name="Mikhailova N."/>
            <person name="Kerfeld C."/>
            <person name="Cannon G."/>
            <person name="Heinhort S."/>
        </authorList>
    </citation>
    <scope>NUCLEOTIDE SEQUENCE [LARGE SCALE GENOMIC DNA]</scope>
    <source>
        <strain evidence="11">ATCC 23641 / c2</strain>
    </source>
</reference>
<keyword evidence="5 7" id="KW-0813">Transport</keyword>
<dbReference type="eggNOG" id="COG0226">
    <property type="taxonomic scope" value="Bacteria"/>
</dbReference>
<dbReference type="NCBIfam" id="NF008171">
    <property type="entry name" value="PRK10918.1"/>
    <property type="match status" value="1"/>
</dbReference>
<keyword evidence="11" id="KW-1185">Reference proteome</keyword>
<evidence type="ECO:0000256" key="7">
    <source>
        <dbReference type="PIRNR" id="PIRNR002756"/>
    </source>
</evidence>
<dbReference type="OrthoDB" id="9801510at2"/>
<dbReference type="SUPFAM" id="SSF53850">
    <property type="entry name" value="Periplasmic binding protein-like II"/>
    <property type="match status" value="1"/>
</dbReference>
<dbReference type="AlphaFoldDB" id="D0L1P7"/>
<dbReference type="Proteomes" id="UP000009102">
    <property type="component" value="Chromosome"/>
</dbReference>
<accession>D0L1P7</accession>
<dbReference type="PIRSF" id="PIRSF002756">
    <property type="entry name" value="PstS"/>
    <property type="match status" value="1"/>
</dbReference>
<dbReference type="NCBIfam" id="TIGR00975">
    <property type="entry name" value="3a0107s03"/>
    <property type="match status" value="1"/>
</dbReference>
<organism evidence="10 11">
    <name type="scientific">Halothiobacillus neapolitanus (strain ATCC 23641 / DSM 15147 / CIP 104769 / NCIMB 8539 / c2)</name>
    <name type="common">Thiobacillus neapolitanus</name>
    <dbReference type="NCBI Taxonomy" id="555778"/>
    <lineage>
        <taxon>Bacteria</taxon>
        <taxon>Pseudomonadati</taxon>
        <taxon>Pseudomonadota</taxon>
        <taxon>Gammaproteobacteria</taxon>
        <taxon>Chromatiales</taxon>
        <taxon>Halothiobacillaceae</taxon>
        <taxon>Halothiobacillus</taxon>
    </lineage>
</organism>
<evidence type="ECO:0000256" key="5">
    <source>
        <dbReference type="ARBA" id="ARBA00022448"/>
    </source>
</evidence>
<comment type="function">
    <text evidence="1 7">Part of the ABC transporter complex PstSACB involved in phosphate import.</text>
</comment>
<evidence type="ECO:0000256" key="3">
    <source>
        <dbReference type="ARBA" id="ARBA00011529"/>
    </source>
</evidence>
<dbReference type="InterPro" id="IPR024370">
    <property type="entry name" value="PBP_domain"/>
</dbReference>
<sequence>MKFNKKLIAGAILAATASFTLSAQAEGVDKITGAGSSFAYPIISKWASEYKTEKGVEVNYQSVGSGAGIKQIIAKTVDFGASDDPMTVADLEKNGLTQWPLIMGGIVPVANIPGIKPGELVVSGPVFADIMMGKITKWNDPALEKLNPGKKLPNLQITVVHRSDASGTTAIFTNYLSKVSPEWKEKVGEGKTVNWLSKGNLGGKGNEGVASYTDRIKGAIGYVEYAYALQNKLPYMDMINSAGKRVAPTMENFGAAAANADWSAAPAFRVVLTDQPGDASWPITGSTFAIVHTNPENPGNVKAVLDFFKWSMAHGQKAAEELHYIPIPASVAKLIEASWSENIKLK</sequence>
<dbReference type="STRING" id="555778.Hneap_1797"/>
<evidence type="ECO:0000313" key="10">
    <source>
        <dbReference type="EMBL" id="ACX96620.1"/>
    </source>
</evidence>
<name>D0L1P7_HALNC</name>
<feature type="chain" id="PRO_5003010142" description="Phosphate-binding protein PstS" evidence="8">
    <location>
        <begin position="26"/>
        <end position="346"/>
    </location>
</feature>
<evidence type="ECO:0000259" key="9">
    <source>
        <dbReference type="Pfam" id="PF12849"/>
    </source>
</evidence>
<dbReference type="InterPro" id="IPR005673">
    <property type="entry name" value="ABC_phos-bd_PstS"/>
</dbReference>
<gene>
    <name evidence="10" type="ordered locus">Hneap_1797</name>
</gene>
<keyword evidence="8" id="KW-0732">Signal</keyword>
<dbReference type="KEGG" id="hna:Hneap_1797"/>
<dbReference type="GO" id="GO:0035435">
    <property type="term" value="P:phosphate ion transmembrane transport"/>
    <property type="evidence" value="ECO:0007669"/>
    <property type="project" value="InterPro"/>
</dbReference>
<dbReference type="PANTHER" id="PTHR42996:SF1">
    <property type="entry name" value="PHOSPHATE-BINDING PROTEIN PSTS"/>
    <property type="match status" value="1"/>
</dbReference>